<proteinExistence type="predicted"/>
<dbReference type="RefSeq" id="WP_285884577.1">
    <property type="nucleotide sequence ID" value="NZ_JARFYN010000095.1"/>
</dbReference>
<sequence length="59" mass="6868">MVYDKPASAKALMLFSTNTRTIGFVGLKRFWPTLLDEAVEKHSWQRNIRRDEITGVKDE</sequence>
<gene>
    <name evidence="1" type="ORF">PY650_34755</name>
</gene>
<dbReference type="EMBL" id="JARFYN010000095">
    <property type="protein sequence ID" value="MDL2410641.1"/>
    <property type="molecule type" value="Genomic_DNA"/>
</dbReference>
<reference evidence="1" key="1">
    <citation type="submission" date="2023-06" db="EMBL/GenBank/DDBJ databases">
        <title>Phylogenetic Diversity of Rhizobium strains.</title>
        <authorList>
            <person name="Moura F.T."/>
            <person name="Helene L.C.F."/>
            <person name="Hungria M."/>
        </authorList>
    </citation>
    <scope>NUCLEOTIDE SEQUENCE</scope>
    <source>
        <strain evidence="1">CCGE524</strain>
    </source>
</reference>
<protein>
    <submittedName>
        <fullName evidence="1">Uncharacterized protein</fullName>
    </submittedName>
</protein>
<keyword evidence="2" id="KW-1185">Reference proteome</keyword>
<accession>A0ABT7KPU3</accession>
<evidence type="ECO:0000313" key="1">
    <source>
        <dbReference type="EMBL" id="MDL2410641.1"/>
    </source>
</evidence>
<comment type="caution">
    <text evidence="1">The sequence shown here is derived from an EMBL/GenBank/DDBJ whole genome shotgun (WGS) entry which is preliminary data.</text>
</comment>
<organism evidence="1 2">
    <name type="scientific">Rhizobium calliandrae</name>
    <dbReference type="NCBI Taxonomy" id="1312182"/>
    <lineage>
        <taxon>Bacteria</taxon>
        <taxon>Pseudomonadati</taxon>
        <taxon>Pseudomonadota</taxon>
        <taxon>Alphaproteobacteria</taxon>
        <taxon>Hyphomicrobiales</taxon>
        <taxon>Rhizobiaceae</taxon>
        <taxon>Rhizobium/Agrobacterium group</taxon>
        <taxon>Rhizobium</taxon>
    </lineage>
</organism>
<name>A0ABT7KPU3_9HYPH</name>
<evidence type="ECO:0000313" key="2">
    <source>
        <dbReference type="Proteomes" id="UP001172630"/>
    </source>
</evidence>
<dbReference type="Proteomes" id="UP001172630">
    <property type="component" value="Unassembled WGS sequence"/>
</dbReference>